<accession>F1A205</accession>
<dbReference type="KEGG" id="dpp:DICPUDRAFT_93101"/>
<dbReference type="RefSeq" id="XP_003293702.1">
    <property type="nucleotide sequence ID" value="XM_003293654.1"/>
</dbReference>
<dbReference type="EMBL" id="GL871393">
    <property type="protein sequence ID" value="EGC29774.1"/>
    <property type="molecule type" value="Genomic_DNA"/>
</dbReference>
<keyword evidence="2" id="KW-1185">Reference proteome</keyword>
<evidence type="ECO:0000313" key="1">
    <source>
        <dbReference type="EMBL" id="EGC29774.1"/>
    </source>
</evidence>
<protein>
    <recommendedName>
        <fullName evidence="3">SnoaL-like domain-containing protein</fullName>
    </recommendedName>
</protein>
<dbReference type="PANTHER" id="PTHR34003">
    <property type="entry name" value="BLL2395 PROTEIN"/>
    <property type="match status" value="1"/>
</dbReference>
<sequence>MSEVRSNFNELKEGICQGKFLDMFDKYFHNDVDMYEGGELKANRKGKANNREYQENFIKNAKINEIKILRSIIDGDVVAYEMLMDFEIGGQAIKKNQWVIQTWNNGQVIREEYL</sequence>
<evidence type="ECO:0000313" key="2">
    <source>
        <dbReference type="Proteomes" id="UP000001064"/>
    </source>
</evidence>
<organism evidence="1 2">
    <name type="scientific">Dictyostelium purpureum</name>
    <name type="common">Slime mold</name>
    <dbReference type="NCBI Taxonomy" id="5786"/>
    <lineage>
        <taxon>Eukaryota</taxon>
        <taxon>Amoebozoa</taxon>
        <taxon>Evosea</taxon>
        <taxon>Eumycetozoa</taxon>
        <taxon>Dictyostelia</taxon>
        <taxon>Dictyosteliales</taxon>
        <taxon>Dictyosteliaceae</taxon>
        <taxon>Dictyostelium</taxon>
    </lineage>
</organism>
<dbReference type="OMA" id="HENVVMI"/>
<dbReference type="AlphaFoldDB" id="F1A205"/>
<dbReference type="InParanoid" id="F1A205"/>
<dbReference type="PANTHER" id="PTHR34003:SF2">
    <property type="entry name" value="SNOAL-LIKE DOMAIN-CONTAINING PROTEIN"/>
    <property type="match status" value="1"/>
</dbReference>
<dbReference type="GeneID" id="10505014"/>
<name>F1A205_DICPU</name>
<reference evidence="2" key="1">
    <citation type="journal article" date="2011" name="Genome Biol.">
        <title>Comparative genomics of the social amoebae Dictyostelium discoideum and Dictyostelium purpureum.</title>
        <authorList>
            <consortium name="US DOE Joint Genome Institute (JGI-PGF)"/>
            <person name="Sucgang R."/>
            <person name="Kuo A."/>
            <person name="Tian X."/>
            <person name="Salerno W."/>
            <person name="Parikh A."/>
            <person name="Feasley C.L."/>
            <person name="Dalin E."/>
            <person name="Tu H."/>
            <person name="Huang E."/>
            <person name="Barry K."/>
            <person name="Lindquist E."/>
            <person name="Shapiro H."/>
            <person name="Bruce D."/>
            <person name="Schmutz J."/>
            <person name="Salamov A."/>
            <person name="Fey P."/>
            <person name="Gaudet P."/>
            <person name="Anjard C."/>
            <person name="Babu M.M."/>
            <person name="Basu S."/>
            <person name="Bushmanova Y."/>
            <person name="van der Wel H."/>
            <person name="Katoh-Kurasawa M."/>
            <person name="Dinh C."/>
            <person name="Coutinho P.M."/>
            <person name="Saito T."/>
            <person name="Elias M."/>
            <person name="Schaap P."/>
            <person name="Kay R.R."/>
            <person name="Henrissat B."/>
            <person name="Eichinger L."/>
            <person name="Rivero F."/>
            <person name="Putnam N.H."/>
            <person name="West C.M."/>
            <person name="Loomis W.F."/>
            <person name="Chisholm R.L."/>
            <person name="Shaulsky G."/>
            <person name="Strassmann J.E."/>
            <person name="Queller D.C."/>
            <person name="Kuspa A."/>
            <person name="Grigoriev I.V."/>
        </authorList>
    </citation>
    <scope>NUCLEOTIDE SEQUENCE [LARGE SCALE GENOMIC DNA]</scope>
    <source>
        <strain evidence="2">QSDP1</strain>
    </source>
</reference>
<gene>
    <name evidence="1" type="ORF">DICPUDRAFT_93101</name>
</gene>
<dbReference type="Gene3D" id="3.10.450.50">
    <property type="match status" value="1"/>
</dbReference>
<proteinExistence type="predicted"/>
<dbReference type="InterPro" id="IPR032710">
    <property type="entry name" value="NTF2-like_dom_sf"/>
</dbReference>
<dbReference type="VEuPathDB" id="AmoebaDB:DICPUDRAFT_93101"/>
<dbReference type="Proteomes" id="UP000001064">
    <property type="component" value="Unassembled WGS sequence"/>
</dbReference>
<dbReference type="SUPFAM" id="SSF54427">
    <property type="entry name" value="NTF2-like"/>
    <property type="match status" value="1"/>
</dbReference>
<evidence type="ECO:0008006" key="3">
    <source>
        <dbReference type="Google" id="ProtNLM"/>
    </source>
</evidence>